<dbReference type="GO" id="GO:0008453">
    <property type="term" value="F:alanine-glyoxylate transaminase activity"/>
    <property type="evidence" value="ECO:0007669"/>
    <property type="project" value="TreeGrafter"/>
</dbReference>
<keyword evidence="4" id="KW-0808">Transferase</keyword>
<organism evidence="7 8">
    <name type="scientific">Cymbomonas tetramitiformis</name>
    <dbReference type="NCBI Taxonomy" id="36881"/>
    <lineage>
        <taxon>Eukaryota</taxon>
        <taxon>Viridiplantae</taxon>
        <taxon>Chlorophyta</taxon>
        <taxon>Pyramimonadophyceae</taxon>
        <taxon>Pyramimonadales</taxon>
        <taxon>Pyramimonadaceae</taxon>
        <taxon>Cymbomonas</taxon>
    </lineage>
</organism>
<feature type="non-terminal residue" evidence="7">
    <location>
        <position position="217"/>
    </location>
</feature>
<dbReference type="PANTHER" id="PTHR21152:SF24">
    <property type="entry name" value="ALANINE--GLYOXYLATE AMINOTRANSFERASE 1"/>
    <property type="match status" value="1"/>
</dbReference>
<dbReference type="EMBL" id="LGRX02009377">
    <property type="protein sequence ID" value="KAK3271782.1"/>
    <property type="molecule type" value="Genomic_DNA"/>
</dbReference>
<protein>
    <recommendedName>
        <fullName evidence="6">Aminotransferase class V domain-containing protein</fullName>
    </recommendedName>
</protein>
<dbReference type="InterPro" id="IPR015424">
    <property type="entry name" value="PyrdxlP-dep_Trfase"/>
</dbReference>
<accession>A0AAE0G5M0</accession>
<dbReference type="GO" id="GO:0005777">
    <property type="term" value="C:peroxisome"/>
    <property type="evidence" value="ECO:0007669"/>
    <property type="project" value="TreeGrafter"/>
</dbReference>
<dbReference type="GO" id="GO:0004760">
    <property type="term" value="F:L-serine-pyruvate transaminase activity"/>
    <property type="evidence" value="ECO:0007669"/>
    <property type="project" value="TreeGrafter"/>
</dbReference>
<evidence type="ECO:0000259" key="6">
    <source>
        <dbReference type="Pfam" id="PF00266"/>
    </source>
</evidence>
<evidence type="ECO:0000313" key="8">
    <source>
        <dbReference type="Proteomes" id="UP001190700"/>
    </source>
</evidence>
<keyword evidence="8" id="KW-1185">Reference proteome</keyword>
<dbReference type="PANTHER" id="PTHR21152">
    <property type="entry name" value="AMINOTRANSFERASE CLASS V"/>
    <property type="match status" value="1"/>
</dbReference>
<comment type="caution">
    <text evidence="7">The sequence shown here is derived from an EMBL/GenBank/DDBJ whole genome shotgun (WGS) entry which is preliminary data.</text>
</comment>
<evidence type="ECO:0000256" key="5">
    <source>
        <dbReference type="ARBA" id="ARBA00022898"/>
    </source>
</evidence>
<dbReference type="AlphaFoldDB" id="A0AAE0G5M0"/>
<evidence type="ECO:0000256" key="3">
    <source>
        <dbReference type="ARBA" id="ARBA00022576"/>
    </source>
</evidence>
<gene>
    <name evidence="7" type="ORF">CYMTET_19891</name>
</gene>
<dbReference type="InterPro" id="IPR015421">
    <property type="entry name" value="PyrdxlP-dep_Trfase_major"/>
</dbReference>
<evidence type="ECO:0000256" key="1">
    <source>
        <dbReference type="ARBA" id="ARBA00001933"/>
    </source>
</evidence>
<evidence type="ECO:0000313" key="7">
    <source>
        <dbReference type="EMBL" id="KAK3271782.1"/>
    </source>
</evidence>
<evidence type="ECO:0000256" key="4">
    <source>
        <dbReference type="ARBA" id="ARBA00022679"/>
    </source>
</evidence>
<dbReference type="GO" id="GO:0019265">
    <property type="term" value="P:glycine biosynthetic process, by transamination of glyoxylate"/>
    <property type="evidence" value="ECO:0007669"/>
    <property type="project" value="TreeGrafter"/>
</dbReference>
<keyword evidence="3" id="KW-0032">Aminotransferase</keyword>
<comment type="similarity">
    <text evidence="2">Belongs to the class-V pyridoxal-phosphate-dependent aminotransferase family.</text>
</comment>
<dbReference type="Gene3D" id="3.40.640.10">
    <property type="entry name" value="Type I PLP-dependent aspartate aminotransferase-like (Major domain)"/>
    <property type="match status" value="1"/>
</dbReference>
<dbReference type="Proteomes" id="UP001190700">
    <property type="component" value="Unassembled WGS sequence"/>
</dbReference>
<reference evidence="7 8" key="1">
    <citation type="journal article" date="2015" name="Genome Biol. Evol.">
        <title>Comparative Genomics of a Bacterivorous Green Alga Reveals Evolutionary Causalities and Consequences of Phago-Mixotrophic Mode of Nutrition.</title>
        <authorList>
            <person name="Burns J.A."/>
            <person name="Paasch A."/>
            <person name="Narechania A."/>
            <person name="Kim E."/>
        </authorList>
    </citation>
    <scope>NUCLEOTIDE SEQUENCE [LARGE SCALE GENOMIC DNA]</scope>
    <source>
        <strain evidence="7 8">PLY_AMNH</strain>
    </source>
</reference>
<comment type="cofactor">
    <cofactor evidence="1">
        <name>pyridoxal 5'-phosphate</name>
        <dbReference type="ChEBI" id="CHEBI:597326"/>
    </cofactor>
</comment>
<dbReference type="InterPro" id="IPR000192">
    <property type="entry name" value="Aminotrans_V_dom"/>
</dbReference>
<sequence length="217" mass="24041">MLARSFLGTHLRRSGGAPLRCLEFVRPFTSEGAKDTSFSYTPPGRNHLFVPGPVNIPERVVRAMIRPSENHRDPYFGPFLEPIFEELKKLYKSKEGTCFIFPSTGTGAWEAGLTNTLSPGDKVVAFRYGQFSHLWCEQARRLGLDVIKVERPWGEGADEAALQQILADDKNHDIKAVMVVHNETTTGVTSDIKGCREAMDAARHPALLMVDGVSSIV</sequence>
<keyword evidence="5" id="KW-0663">Pyridoxal phosphate</keyword>
<dbReference type="Pfam" id="PF00266">
    <property type="entry name" value="Aminotran_5"/>
    <property type="match status" value="1"/>
</dbReference>
<dbReference type="SUPFAM" id="SSF53383">
    <property type="entry name" value="PLP-dependent transferases"/>
    <property type="match status" value="1"/>
</dbReference>
<dbReference type="FunFam" id="3.40.640.10:FF:000054">
    <property type="entry name" value="Serine--glyoxylate aminotransferase"/>
    <property type="match status" value="1"/>
</dbReference>
<name>A0AAE0G5M0_9CHLO</name>
<feature type="domain" description="Aminotransferase class V" evidence="6">
    <location>
        <begin position="85"/>
        <end position="216"/>
    </location>
</feature>
<proteinExistence type="inferred from homology"/>
<evidence type="ECO:0000256" key="2">
    <source>
        <dbReference type="ARBA" id="ARBA00009236"/>
    </source>
</evidence>